<keyword evidence="5 10" id="KW-0418">Kinase</keyword>
<evidence type="ECO:0000256" key="2">
    <source>
        <dbReference type="ARBA" id="ARBA00022527"/>
    </source>
</evidence>
<sequence>MILRWKPIRRPRPLCSTLTHHSRVHFDSPVFLSSASVRGRLRLQVASTKTTPTLPSDAPVEDVYFPEDDVEDLEQYRPGGYHPTLIDDTFQDGRYTVVHKLGYGGYSTIWLARDHQENRYVSLKIKVSELFSPSRENQILRLLGDHDSKEEGSRFIPRLMDEFSFVGPNGNHSCLIGQPAGLNISVSKDISPNWKFPVESARSIAAQLAMGLLYIHKQGVCHGGSCFPPSRLPILFDGAWISWHDLSILNSLLDLHLRNFLLRMPSIDHLAREELYERYRKPFPVPVRRLDGKDPQPQAPPHAIYPMSVQMPADKVMDPEIFISDYGTSFVVSQEPNPTLHTPALYLPPEDFFSEPVTLAADVWTLGVSLYEVLGERPLFETFAWDRDDIIAEMVSTLGILPSRWWDKWANRGEFFNPDGSWIPANQLRRITTPIFRPLHQRMWDMGRGETPGDCEWDVDGGEMRALEELLMGMLAFEPSQRLTAEEVMASEYMTKWAMPAWQRRTKRISRKP</sequence>
<dbReference type="Gene3D" id="3.30.200.20">
    <property type="entry name" value="Phosphorylase Kinase, domain 1"/>
    <property type="match status" value="1"/>
</dbReference>
<evidence type="ECO:0000313" key="10">
    <source>
        <dbReference type="EMBL" id="POS77421.1"/>
    </source>
</evidence>
<dbReference type="GO" id="GO:0050684">
    <property type="term" value="P:regulation of mRNA processing"/>
    <property type="evidence" value="ECO:0007669"/>
    <property type="project" value="TreeGrafter"/>
</dbReference>
<dbReference type="SMART" id="SM00220">
    <property type="entry name" value="S_TKc"/>
    <property type="match status" value="1"/>
</dbReference>
<dbReference type="SUPFAM" id="SSF56112">
    <property type="entry name" value="Protein kinase-like (PK-like)"/>
    <property type="match status" value="1"/>
</dbReference>
<dbReference type="Pfam" id="PF00069">
    <property type="entry name" value="Pkinase"/>
    <property type="match status" value="1"/>
</dbReference>
<name>A0A2P5I4J0_DIAHE</name>
<evidence type="ECO:0000256" key="6">
    <source>
        <dbReference type="ARBA" id="ARBA00022840"/>
    </source>
</evidence>
<dbReference type="GO" id="GO:0005524">
    <property type="term" value="F:ATP binding"/>
    <property type="evidence" value="ECO:0007669"/>
    <property type="project" value="UniProtKB-KW"/>
</dbReference>
<dbReference type="InterPro" id="IPR051334">
    <property type="entry name" value="SRPK"/>
</dbReference>
<comment type="catalytic activity">
    <reaction evidence="8">
        <text>L-seryl-[protein] + ATP = O-phospho-L-seryl-[protein] + ADP + H(+)</text>
        <dbReference type="Rhea" id="RHEA:17989"/>
        <dbReference type="Rhea" id="RHEA-COMP:9863"/>
        <dbReference type="Rhea" id="RHEA-COMP:11604"/>
        <dbReference type="ChEBI" id="CHEBI:15378"/>
        <dbReference type="ChEBI" id="CHEBI:29999"/>
        <dbReference type="ChEBI" id="CHEBI:30616"/>
        <dbReference type="ChEBI" id="CHEBI:83421"/>
        <dbReference type="ChEBI" id="CHEBI:456216"/>
        <dbReference type="EC" id="2.7.11.1"/>
    </reaction>
</comment>
<evidence type="ECO:0000256" key="7">
    <source>
        <dbReference type="ARBA" id="ARBA00047899"/>
    </source>
</evidence>
<keyword evidence="4" id="KW-0547">Nucleotide-binding</keyword>
<dbReference type="PANTHER" id="PTHR47634:SF9">
    <property type="entry name" value="PROTEIN KINASE DOMAIN-CONTAINING PROTEIN-RELATED"/>
    <property type="match status" value="1"/>
</dbReference>
<dbReference type="EC" id="2.7.11.1" evidence="1"/>
<keyword evidence="2" id="KW-0723">Serine/threonine-protein kinase</keyword>
<dbReference type="Gene3D" id="1.10.510.10">
    <property type="entry name" value="Transferase(Phosphotransferase) domain 1"/>
    <property type="match status" value="1"/>
</dbReference>
<dbReference type="EMBL" id="MAVT02000272">
    <property type="protein sequence ID" value="POS77421.1"/>
    <property type="molecule type" value="Genomic_DNA"/>
</dbReference>
<keyword evidence="6" id="KW-0067">ATP-binding</keyword>
<dbReference type="InterPro" id="IPR000719">
    <property type="entry name" value="Prot_kinase_dom"/>
</dbReference>
<dbReference type="InParanoid" id="A0A2P5I4J0"/>
<dbReference type="Proteomes" id="UP000094444">
    <property type="component" value="Unassembled WGS sequence"/>
</dbReference>
<proteinExistence type="predicted"/>
<keyword evidence="3" id="KW-0808">Transferase</keyword>
<feature type="domain" description="Protein kinase" evidence="9">
    <location>
        <begin position="95"/>
        <end position="494"/>
    </location>
</feature>
<evidence type="ECO:0000259" key="9">
    <source>
        <dbReference type="PROSITE" id="PS50011"/>
    </source>
</evidence>
<dbReference type="STRING" id="158607.A0A2P5I4J0"/>
<dbReference type="InterPro" id="IPR011009">
    <property type="entry name" value="Kinase-like_dom_sf"/>
</dbReference>
<evidence type="ECO:0000256" key="3">
    <source>
        <dbReference type="ARBA" id="ARBA00022679"/>
    </source>
</evidence>
<accession>A0A2P5I4J0</accession>
<dbReference type="GO" id="GO:0000245">
    <property type="term" value="P:spliceosomal complex assembly"/>
    <property type="evidence" value="ECO:0007669"/>
    <property type="project" value="TreeGrafter"/>
</dbReference>
<gene>
    <name evidence="10" type="ORF">DHEL01_v204198</name>
</gene>
<evidence type="ECO:0000256" key="1">
    <source>
        <dbReference type="ARBA" id="ARBA00012513"/>
    </source>
</evidence>
<evidence type="ECO:0000256" key="4">
    <source>
        <dbReference type="ARBA" id="ARBA00022741"/>
    </source>
</evidence>
<keyword evidence="11" id="KW-1185">Reference proteome</keyword>
<dbReference type="OrthoDB" id="5979581at2759"/>
<protein>
    <recommendedName>
        <fullName evidence="1">non-specific serine/threonine protein kinase</fullName>
        <ecNumber evidence="1">2.7.11.1</ecNumber>
    </recommendedName>
</protein>
<organism evidence="10 11">
    <name type="scientific">Diaporthe helianthi</name>
    <dbReference type="NCBI Taxonomy" id="158607"/>
    <lineage>
        <taxon>Eukaryota</taxon>
        <taxon>Fungi</taxon>
        <taxon>Dikarya</taxon>
        <taxon>Ascomycota</taxon>
        <taxon>Pezizomycotina</taxon>
        <taxon>Sordariomycetes</taxon>
        <taxon>Sordariomycetidae</taxon>
        <taxon>Diaporthales</taxon>
        <taxon>Diaporthaceae</taxon>
        <taxon>Diaporthe</taxon>
    </lineage>
</organism>
<evidence type="ECO:0000256" key="8">
    <source>
        <dbReference type="ARBA" id="ARBA00048679"/>
    </source>
</evidence>
<evidence type="ECO:0000313" key="11">
    <source>
        <dbReference type="Proteomes" id="UP000094444"/>
    </source>
</evidence>
<comment type="catalytic activity">
    <reaction evidence="7">
        <text>L-threonyl-[protein] + ATP = O-phospho-L-threonyl-[protein] + ADP + H(+)</text>
        <dbReference type="Rhea" id="RHEA:46608"/>
        <dbReference type="Rhea" id="RHEA-COMP:11060"/>
        <dbReference type="Rhea" id="RHEA-COMP:11605"/>
        <dbReference type="ChEBI" id="CHEBI:15378"/>
        <dbReference type="ChEBI" id="CHEBI:30013"/>
        <dbReference type="ChEBI" id="CHEBI:30616"/>
        <dbReference type="ChEBI" id="CHEBI:61977"/>
        <dbReference type="ChEBI" id="CHEBI:456216"/>
        <dbReference type="EC" id="2.7.11.1"/>
    </reaction>
</comment>
<reference evidence="10" key="1">
    <citation type="submission" date="2017-09" db="EMBL/GenBank/DDBJ databases">
        <title>Polyketide synthases of a Diaporthe helianthi virulent isolate.</title>
        <authorList>
            <person name="Baroncelli R."/>
        </authorList>
    </citation>
    <scope>NUCLEOTIDE SEQUENCE [LARGE SCALE GENOMIC DNA]</scope>
    <source>
        <strain evidence="10">7/96</strain>
    </source>
</reference>
<comment type="caution">
    <text evidence="10">The sequence shown here is derived from an EMBL/GenBank/DDBJ whole genome shotgun (WGS) entry which is preliminary data.</text>
</comment>
<dbReference type="PANTHER" id="PTHR47634">
    <property type="entry name" value="PROTEIN KINASE DOMAIN-CONTAINING PROTEIN-RELATED"/>
    <property type="match status" value="1"/>
</dbReference>
<dbReference type="AlphaFoldDB" id="A0A2P5I4J0"/>
<dbReference type="PROSITE" id="PS50011">
    <property type="entry name" value="PROTEIN_KINASE_DOM"/>
    <property type="match status" value="1"/>
</dbReference>
<dbReference type="GO" id="GO:0004674">
    <property type="term" value="F:protein serine/threonine kinase activity"/>
    <property type="evidence" value="ECO:0007669"/>
    <property type="project" value="UniProtKB-KW"/>
</dbReference>
<evidence type="ECO:0000256" key="5">
    <source>
        <dbReference type="ARBA" id="ARBA00022777"/>
    </source>
</evidence>